<dbReference type="PANTHER" id="PTHR43163:SF6">
    <property type="entry name" value="DIPEPTIDE TRANSPORT SYSTEM PERMEASE PROTEIN DPPB-RELATED"/>
    <property type="match status" value="1"/>
</dbReference>
<feature type="transmembrane region" description="Helical" evidence="7">
    <location>
        <begin position="273"/>
        <end position="297"/>
    </location>
</feature>
<evidence type="ECO:0000313" key="9">
    <source>
        <dbReference type="EMBL" id="SFL83089.1"/>
    </source>
</evidence>
<evidence type="ECO:0000313" key="10">
    <source>
        <dbReference type="Proteomes" id="UP000199006"/>
    </source>
</evidence>
<dbReference type="EMBL" id="FOTI01000034">
    <property type="protein sequence ID" value="SFL83089.1"/>
    <property type="molecule type" value="Genomic_DNA"/>
</dbReference>
<accession>A0A1I4KX45</accession>
<dbReference type="STRING" id="29563.SAMN02983006_02146"/>
<sequence length="306" mass="33825">MSKYIIRKLLMLPVVLLAVSFIIFMILRFIPGDPARLMAGQQATQQDVEMMRTKLGLDENIFIQYADFLQNALQGDLGNSMRSSKPVISEIKSRFPNTMALALSSYTIAVSIGIVSGVLAAVFQYSLFDQAVMFMAILGASTANFWLALIAMNFFSVKLGILPLMGSGSWQHLILPSLSLAFYPTALIARMSRSSMLEIIRQDYIRTAKAKGLGAVIVYCKHALRNACIPIITVVGLHFGVLFGGAVVTETVFNWPGIGRLLIDSVRYRDYPLIQGTVLLTVVMVVLVNFLVDIIIVKIDPRIRLD</sequence>
<protein>
    <submittedName>
        <fullName evidence="9">Glutathione transport system permease protein</fullName>
    </submittedName>
</protein>
<feature type="transmembrane region" description="Helical" evidence="7">
    <location>
        <begin position="103"/>
        <end position="125"/>
    </location>
</feature>
<dbReference type="InterPro" id="IPR045621">
    <property type="entry name" value="BPD_transp_1_N"/>
</dbReference>
<dbReference type="Pfam" id="PF19300">
    <property type="entry name" value="BPD_transp_1_N"/>
    <property type="match status" value="1"/>
</dbReference>
<keyword evidence="10" id="KW-1185">Reference proteome</keyword>
<dbReference type="Proteomes" id="UP000199006">
    <property type="component" value="Unassembled WGS sequence"/>
</dbReference>
<dbReference type="OrthoDB" id="9769919at2"/>
<dbReference type="SUPFAM" id="SSF161098">
    <property type="entry name" value="MetI-like"/>
    <property type="match status" value="1"/>
</dbReference>
<proteinExistence type="inferred from homology"/>
<organism evidence="9 10">
    <name type="scientific">Halanaerobium salsuginis</name>
    <dbReference type="NCBI Taxonomy" id="29563"/>
    <lineage>
        <taxon>Bacteria</taxon>
        <taxon>Bacillati</taxon>
        <taxon>Bacillota</taxon>
        <taxon>Clostridia</taxon>
        <taxon>Halanaerobiales</taxon>
        <taxon>Halanaerobiaceae</taxon>
        <taxon>Halanaerobium</taxon>
    </lineage>
</organism>
<dbReference type="PROSITE" id="PS50928">
    <property type="entry name" value="ABC_TM1"/>
    <property type="match status" value="1"/>
</dbReference>
<evidence type="ECO:0000259" key="8">
    <source>
        <dbReference type="PROSITE" id="PS50928"/>
    </source>
</evidence>
<evidence type="ECO:0000256" key="6">
    <source>
        <dbReference type="ARBA" id="ARBA00023136"/>
    </source>
</evidence>
<keyword evidence="5 7" id="KW-1133">Transmembrane helix</keyword>
<evidence type="ECO:0000256" key="2">
    <source>
        <dbReference type="ARBA" id="ARBA00022448"/>
    </source>
</evidence>
<dbReference type="Pfam" id="PF00528">
    <property type="entry name" value="BPD_transp_1"/>
    <property type="match status" value="1"/>
</dbReference>
<name>A0A1I4KX45_9FIRM</name>
<keyword evidence="4 7" id="KW-0812">Transmembrane</keyword>
<dbReference type="GO" id="GO:0005886">
    <property type="term" value="C:plasma membrane"/>
    <property type="evidence" value="ECO:0007669"/>
    <property type="project" value="UniProtKB-SubCell"/>
</dbReference>
<feature type="transmembrane region" description="Helical" evidence="7">
    <location>
        <begin position="231"/>
        <end position="253"/>
    </location>
</feature>
<dbReference type="InterPro" id="IPR035906">
    <property type="entry name" value="MetI-like_sf"/>
</dbReference>
<gene>
    <name evidence="9" type="ORF">SAMN02983006_02146</name>
</gene>
<feature type="domain" description="ABC transmembrane type-1" evidence="8">
    <location>
        <begin position="95"/>
        <end position="292"/>
    </location>
</feature>
<dbReference type="PANTHER" id="PTHR43163">
    <property type="entry name" value="DIPEPTIDE TRANSPORT SYSTEM PERMEASE PROTEIN DPPB-RELATED"/>
    <property type="match status" value="1"/>
</dbReference>
<evidence type="ECO:0000256" key="1">
    <source>
        <dbReference type="ARBA" id="ARBA00004651"/>
    </source>
</evidence>
<evidence type="ECO:0000256" key="7">
    <source>
        <dbReference type="RuleBase" id="RU363032"/>
    </source>
</evidence>
<evidence type="ECO:0000256" key="4">
    <source>
        <dbReference type="ARBA" id="ARBA00022692"/>
    </source>
</evidence>
<comment type="subcellular location">
    <subcellularLocation>
        <location evidence="1 7">Cell membrane</location>
        <topology evidence="1 7">Multi-pass membrane protein</topology>
    </subcellularLocation>
</comment>
<dbReference type="RefSeq" id="WP_089862189.1">
    <property type="nucleotide sequence ID" value="NZ_FOTI01000034.1"/>
</dbReference>
<keyword evidence="2 7" id="KW-0813">Transport</keyword>
<reference evidence="9 10" key="1">
    <citation type="submission" date="2016-10" db="EMBL/GenBank/DDBJ databases">
        <authorList>
            <person name="de Groot N.N."/>
        </authorList>
    </citation>
    <scope>NUCLEOTIDE SEQUENCE [LARGE SCALE GENOMIC DNA]</scope>
    <source>
        <strain evidence="9 10">ATCC 51327</strain>
    </source>
</reference>
<comment type="similarity">
    <text evidence="7">Belongs to the binding-protein-dependent transport system permease family.</text>
</comment>
<dbReference type="InterPro" id="IPR000515">
    <property type="entry name" value="MetI-like"/>
</dbReference>
<dbReference type="AlphaFoldDB" id="A0A1I4KX45"/>
<keyword evidence="3" id="KW-1003">Cell membrane</keyword>
<dbReference type="Gene3D" id="1.10.3720.10">
    <property type="entry name" value="MetI-like"/>
    <property type="match status" value="1"/>
</dbReference>
<feature type="transmembrane region" description="Helical" evidence="7">
    <location>
        <begin position="132"/>
        <end position="157"/>
    </location>
</feature>
<keyword evidence="6 7" id="KW-0472">Membrane</keyword>
<evidence type="ECO:0000256" key="3">
    <source>
        <dbReference type="ARBA" id="ARBA00022475"/>
    </source>
</evidence>
<feature type="transmembrane region" description="Helical" evidence="7">
    <location>
        <begin position="9"/>
        <end position="30"/>
    </location>
</feature>
<dbReference type="CDD" id="cd06261">
    <property type="entry name" value="TM_PBP2"/>
    <property type="match status" value="1"/>
</dbReference>
<evidence type="ECO:0000256" key="5">
    <source>
        <dbReference type="ARBA" id="ARBA00022989"/>
    </source>
</evidence>
<dbReference type="GO" id="GO:0055085">
    <property type="term" value="P:transmembrane transport"/>
    <property type="evidence" value="ECO:0007669"/>
    <property type="project" value="InterPro"/>
</dbReference>